<keyword evidence="1" id="KW-0472">Membrane</keyword>
<evidence type="ECO:0000313" key="2">
    <source>
        <dbReference type="EMBL" id="JAH65808.1"/>
    </source>
</evidence>
<sequence length="30" mass="3383">MQSSTVGQQLNGFTLTYMVVWILVNIVNLL</sequence>
<keyword evidence="1" id="KW-0812">Transmembrane</keyword>
<name>A0A0E9ULJ4_ANGAN</name>
<reference evidence="2" key="2">
    <citation type="journal article" date="2015" name="Fish Shellfish Immunol.">
        <title>Early steps in the European eel (Anguilla anguilla)-Vibrio vulnificus interaction in the gills: Role of the RtxA13 toxin.</title>
        <authorList>
            <person name="Callol A."/>
            <person name="Pajuelo D."/>
            <person name="Ebbesson L."/>
            <person name="Teles M."/>
            <person name="MacKenzie S."/>
            <person name="Amaro C."/>
        </authorList>
    </citation>
    <scope>NUCLEOTIDE SEQUENCE</scope>
</reference>
<evidence type="ECO:0000256" key="1">
    <source>
        <dbReference type="SAM" id="Phobius"/>
    </source>
</evidence>
<keyword evidence="1" id="KW-1133">Transmembrane helix</keyword>
<organism evidence="2">
    <name type="scientific">Anguilla anguilla</name>
    <name type="common">European freshwater eel</name>
    <name type="synonym">Muraena anguilla</name>
    <dbReference type="NCBI Taxonomy" id="7936"/>
    <lineage>
        <taxon>Eukaryota</taxon>
        <taxon>Metazoa</taxon>
        <taxon>Chordata</taxon>
        <taxon>Craniata</taxon>
        <taxon>Vertebrata</taxon>
        <taxon>Euteleostomi</taxon>
        <taxon>Actinopterygii</taxon>
        <taxon>Neopterygii</taxon>
        <taxon>Teleostei</taxon>
        <taxon>Anguilliformes</taxon>
        <taxon>Anguillidae</taxon>
        <taxon>Anguilla</taxon>
    </lineage>
</organism>
<dbReference type="AlphaFoldDB" id="A0A0E9ULJ4"/>
<proteinExistence type="predicted"/>
<accession>A0A0E9ULJ4</accession>
<protein>
    <submittedName>
        <fullName evidence="2">Uncharacterized protein</fullName>
    </submittedName>
</protein>
<feature type="transmembrane region" description="Helical" evidence="1">
    <location>
        <begin position="12"/>
        <end position="29"/>
    </location>
</feature>
<reference evidence="2" key="1">
    <citation type="submission" date="2014-11" db="EMBL/GenBank/DDBJ databases">
        <authorList>
            <person name="Amaro Gonzalez C."/>
        </authorList>
    </citation>
    <scope>NUCLEOTIDE SEQUENCE</scope>
</reference>
<dbReference type="EMBL" id="GBXM01042769">
    <property type="protein sequence ID" value="JAH65808.1"/>
    <property type="molecule type" value="Transcribed_RNA"/>
</dbReference>